<feature type="non-terminal residue" evidence="2">
    <location>
        <position position="120"/>
    </location>
</feature>
<organism evidence="2">
    <name type="scientific">Arion vulgaris</name>
    <dbReference type="NCBI Taxonomy" id="1028688"/>
    <lineage>
        <taxon>Eukaryota</taxon>
        <taxon>Metazoa</taxon>
        <taxon>Spiralia</taxon>
        <taxon>Lophotrochozoa</taxon>
        <taxon>Mollusca</taxon>
        <taxon>Gastropoda</taxon>
        <taxon>Heterobranchia</taxon>
        <taxon>Euthyneura</taxon>
        <taxon>Panpulmonata</taxon>
        <taxon>Eupulmonata</taxon>
        <taxon>Stylommatophora</taxon>
        <taxon>Helicina</taxon>
        <taxon>Arionoidea</taxon>
        <taxon>Arionidae</taxon>
        <taxon>Arion</taxon>
    </lineage>
</organism>
<protein>
    <submittedName>
        <fullName evidence="2">Uncharacterized protein</fullName>
    </submittedName>
</protein>
<feature type="compositionally biased region" description="Polar residues" evidence="1">
    <location>
        <begin position="9"/>
        <end position="21"/>
    </location>
</feature>
<gene>
    <name evidence="2" type="primary">ORF28540</name>
</gene>
<proteinExistence type="predicted"/>
<feature type="compositionally biased region" description="Polar residues" evidence="1">
    <location>
        <begin position="110"/>
        <end position="120"/>
    </location>
</feature>
<dbReference type="EMBL" id="HACG01009931">
    <property type="protein sequence ID" value="CEK56796.1"/>
    <property type="molecule type" value="Transcribed_RNA"/>
</dbReference>
<feature type="region of interest" description="Disordered" evidence="1">
    <location>
        <begin position="1"/>
        <end position="120"/>
    </location>
</feature>
<feature type="compositionally biased region" description="Polar residues" evidence="1">
    <location>
        <begin position="37"/>
        <end position="46"/>
    </location>
</feature>
<reference evidence="2" key="1">
    <citation type="submission" date="2014-12" db="EMBL/GenBank/DDBJ databases">
        <title>Insight into the proteome of Arion vulgaris.</title>
        <authorList>
            <person name="Aradska J."/>
            <person name="Bulat T."/>
            <person name="Smidak R."/>
            <person name="Sarate P."/>
            <person name="Gangsoo J."/>
            <person name="Sialana F."/>
            <person name="Bilban M."/>
            <person name="Lubec G."/>
        </authorList>
    </citation>
    <scope>NUCLEOTIDE SEQUENCE</scope>
    <source>
        <tissue evidence="2">Skin</tissue>
    </source>
</reference>
<evidence type="ECO:0000256" key="1">
    <source>
        <dbReference type="SAM" id="MobiDB-lite"/>
    </source>
</evidence>
<sequence>ADLEDNQDYDSTVSHSETNLTLIGRSESSEIAHSLPGRQQTSSNVGVSGRIGGGVFSSKYSPESNRALKFNVGSVSSDADSSRTNTPSTSSSSSLLSRYREVESPRATPAITNNSVVPEP</sequence>
<feature type="compositionally biased region" description="Low complexity" evidence="1">
    <location>
        <begin position="82"/>
        <end position="97"/>
    </location>
</feature>
<feature type="non-terminal residue" evidence="2">
    <location>
        <position position="1"/>
    </location>
</feature>
<name>A0A0B6YLY6_9EUPU</name>
<accession>A0A0B6YLY6</accession>
<evidence type="ECO:0000313" key="2">
    <source>
        <dbReference type="EMBL" id="CEK56796.1"/>
    </source>
</evidence>
<dbReference type="AlphaFoldDB" id="A0A0B6YLY6"/>